<gene>
    <name evidence="1" type="ORF">MTR67_030958</name>
</gene>
<evidence type="ECO:0000313" key="1">
    <source>
        <dbReference type="EMBL" id="WMV37573.1"/>
    </source>
</evidence>
<sequence>MLYVACFLKGDLVNNYLHILRCIKVLNILMRLKNLLNREKRIQKQR</sequence>
<dbReference type="EMBL" id="CP133618">
    <property type="protein sequence ID" value="WMV37573.1"/>
    <property type="molecule type" value="Genomic_DNA"/>
</dbReference>
<accession>A0AAF0U1K0</accession>
<keyword evidence="2" id="KW-1185">Reference proteome</keyword>
<organism evidence="1 2">
    <name type="scientific">Solanum verrucosum</name>
    <dbReference type="NCBI Taxonomy" id="315347"/>
    <lineage>
        <taxon>Eukaryota</taxon>
        <taxon>Viridiplantae</taxon>
        <taxon>Streptophyta</taxon>
        <taxon>Embryophyta</taxon>
        <taxon>Tracheophyta</taxon>
        <taxon>Spermatophyta</taxon>
        <taxon>Magnoliopsida</taxon>
        <taxon>eudicotyledons</taxon>
        <taxon>Gunneridae</taxon>
        <taxon>Pentapetalae</taxon>
        <taxon>asterids</taxon>
        <taxon>lamiids</taxon>
        <taxon>Solanales</taxon>
        <taxon>Solanaceae</taxon>
        <taxon>Solanoideae</taxon>
        <taxon>Solaneae</taxon>
        <taxon>Solanum</taxon>
    </lineage>
</organism>
<dbReference type="AlphaFoldDB" id="A0AAF0U1K0"/>
<name>A0AAF0U1K0_SOLVR</name>
<reference evidence="1" key="1">
    <citation type="submission" date="2023-08" db="EMBL/GenBank/DDBJ databases">
        <title>A de novo genome assembly of Solanum verrucosum Schlechtendal, a Mexican diploid species geographically isolated from the other diploid A-genome species in potato relatives.</title>
        <authorList>
            <person name="Hosaka K."/>
        </authorList>
    </citation>
    <scope>NUCLEOTIDE SEQUENCE</scope>
    <source>
        <tissue evidence="1">Young leaves</tissue>
    </source>
</reference>
<protein>
    <submittedName>
        <fullName evidence="1">Uncharacterized protein</fullName>
    </submittedName>
</protein>
<dbReference type="Proteomes" id="UP001234989">
    <property type="component" value="Chromosome 7"/>
</dbReference>
<proteinExistence type="predicted"/>
<evidence type="ECO:0000313" key="2">
    <source>
        <dbReference type="Proteomes" id="UP001234989"/>
    </source>
</evidence>